<feature type="domain" description="60S ribosomal export protein NMD3 SH3" evidence="11">
    <location>
        <begin position="245"/>
        <end position="292"/>
    </location>
</feature>
<evidence type="ECO:0000256" key="7">
    <source>
        <dbReference type="RuleBase" id="RU364108"/>
    </source>
</evidence>
<evidence type="ECO:0000313" key="13">
    <source>
        <dbReference type="Proteomes" id="UP001146120"/>
    </source>
</evidence>
<evidence type="ECO:0000256" key="8">
    <source>
        <dbReference type="SAM" id="MobiDB-lite"/>
    </source>
</evidence>
<comment type="caution">
    <text evidence="12">The sequence shown here is derived from an EMBL/GenBank/DDBJ whole genome shotgun (WGS) entry which is preliminary data.</text>
</comment>
<feature type="domain" description="Nmd3 N-terminal" evidence="9">
    <location>
        <begin position="5"/>
        <end position="242"/>
    </location>
</feature>
<dbReference type="PANTHER" id="PTHR12746:SF2">
    <property type="entry name" value="60S RIBOSOMAL EXPORT PROTEIN NMD3"/>
    <property type="match status" value="1"/>
</dbReference>
<dbReference type="InterPro" id="IPR007064">
    <property type="entry name" value="Nmd3_N"/>
</dbReference>
<dbReference type="Pfam" id="PF04981">
    <property type="entry name" value="NMD3"/>
    <property type="match status" value="1"/>
</dbReference>
<comment type="similarity">
    <text evidence="1 7">Belongs to the NMD3 family.</text>
</comment>
<reference evidence="12" key="2">
    <citation type="journal article" date="2023" name="Microbiol Resour">
        <title>Decontamination and Annotation of the Draft Genome Sequence of the Oomycete Lagenidium giganteum ARSEF 373.</title>
        <authorList>
            <person name="Morgan W.R."/>
            <person name="Tartar A."/>
        </authorList>
    </citation>
    <scope>NUCLEOTIDE SEQUENCE</scope>
    <source>
        <strain evidence="12">ARSEF 373</strain>
    </source>
</reference>
<reference evidence="12" key="1">
    <citation type="submission" date="2022-11" db="EMBL/GenBank/DDBJ databases">
        <authorList>
            <person name="Morgan W.R."/>
            <person name="Tartar A."/>
        </authorList>
    </citation>
    <scope>NUCLEOTIDE SEQUENCE</scope>
    <source>
        <strain evidence="12">ARSEF 373</strain>
    </source>
</reference>
<evidence type="ECO:0000259" key="9">
    <source>
        <dbReference type="Pfam" id="PF04981"/>
    </source>
</evidence>
<dbReference type="AlphaFoldDB" id="A0AAV2YWI7"/>
<name>A0AAV2YWI7_9STRA</name>
<evidence type="ECO:0000256" key="1">
    <source>
        <dbReference type="ARBA" id="ARBA00009794"/>
    </source>
</evidence>
<proteinExistence type="inferred from homology"/>
<evidence type="ECO:0000256" key="2">
    <source>
        <dbReference type="ARBA" id="ARBA00017035"/>
    </source>
</evidence>
<dbReference type="InterPro" id="IPR039768">
    <property type="entry name" value="Nmd3"/>
</dbReference>
<keyword evidence="4 7" id="KW-0963">Cytoplasm</keyword>
<dbReference type="EMBL" id="DAKRPA010000130">
    <property type="protein sequence ID" value="DAZ97609.1"/>
    <property type="molecule type" value="Genomic_DNA"/>
</dbReference>
<evidence type="ECO:0000256" key="4">
    <source>
        <dbReference type="ARBA" id="ARBA00022490"/>
    </source>
</evidence>
<dbReference type="Proteomes" id="UP001146120">
    <property type="component" value="Unassembled WGS sequence"/>
</dbReference>
<keyword evidence="3 7" id="KW-0813">Transport</keyword>
<feature type="compositionally biased region" description="Basic and acidic residues" evidence="8">
    <location>
        <begin position="495"/>
        <end position="506"/>
    </location>
</feature>
<dbReference type="InterPro" id="IPR048899">
    <property type="entry name" value="NMD_SH3"/>
</dbReference>
<feature type="region of interest" description="Disordered" evidence="8">
    <location>
        <begin position="472"/>
        <end position="513"/>
    </location>
</feature>
<dbReference type="InterPro" id="IPR048898">
    <property type="entry name" value="OB_NMD3"/>
</dbReference>
<feature type="compositionally biased region" description="Acidic residues" evidence="8">
    <location>
        <begin position="481"/>
        <end position="494"/>
    </location>
</feature>
<organism evidence="12 13">
    <name type="scientific">Lagenidium giganteum</name>
    <dbReference type="NCBI Taxonomy" id="4803"/>
    <lineage>
        <taxon>Eukaryota</taxon>
        <taxon>Sar</taxon>
        <taxon>Stramenopiles</taxon>
        <taxon>Oomycota</taxon>
        <taxon>Peronosporomycetes</taxon>
        <taxon>Pythiales</taxon>
        <taxon>Pythiaceae</taxon>
    </lineage>
</organism>
<comment type="subcellular location">
    <subcellularLocation>
        <location evidence="7">Cytoplasm</location>
    </subcellularLocation>
    <subcellularLocation>
        <location evidence="7">Nucleus</location>
    </subcellularLocation>
</comment>
<evidence type="ECO:0000256" key="5">
    <source>
        <dbReference type="ARBA" id="ARBA00022927"/>
    </source>
</evidence>
<gene>
    <name evidence="12" type="ORF">N0F65_002228</name>
</gene>
<sequence length="526" mass="59254">MAILCCVCGVAIEPNAMNMCKACIAKEVDFNEGLDQSPELTQCRGCLRYQPRGGKGQQTSYSGSWVDCPLESAELMALCLKSIHGLHKFKLIDASFIWTEPHSKRIKVKLLLQREVVLNAHIQNWTVVTFVVHNAKCPDCTKQFHNHTWRSLVQIRQKAEHKRTFLRLEQVILKHNAHQDSVGITTLKEGVDFYFGTKSTGERFVSFLSSHVPLRSKVSNKLVSENVKNNTANLQTSYSVEISPICKDDLLLLPTRTAQSCGSIPNLVLCARVTGMIHVVDPSTGQRAEITNDKYWKLPFLPLETSPNMVEFIVLDVEPVEKRKQQQQATAERLHADAKMVLADIEVARVSDFGVNDTTFLVRSHLGSVLAAGDTVKGYDLTNAVFGSRYTYSLKQELPDVLLVRKIFPREKKSKKDHKLKTLNARRANKISKGEAARQQREFEEFALEYMEEQEEEGEGLMEGTHEIEVEDGVADRELDLSLEEEYENEDEDADAHQGDEHDAVAHDMAAAVSDLHLHSETLEVK</sequence>
<protein>
    <recommendedName>
        <fullName evidence="2 7">60S ribosomal export protein NMD3</fullName>
    </recommendedName>
</protein>
<dbReference type="PANTHER" id="PTHR12746">
    <property type="entry name" value="NONSENSE-MEDIATED MRNA DECAY PROTEIN 3"/>
    <property type="match status" value="1"/>
</dbReference>
<dbReference type="GO" id="GO:0005634">
    <property type="term" value="C:nucleus"/>
    <property type="evidence" value="ECO:0007669"/>
    <property type="project" value="UniProtKB-SubCell"/>
</dbReference>
<keyword evidence="5 7" id="KW-0653">Protein transport</keyword>
<dbReference type="Pfam" id="PF21192">
    <property type="entry name" value="OB_NMD3"/>
    <property type="match status" value="1"/>
</dbReference>
<dbReference type="GO" id="GO:0043023">
    <property type="term" value="F:ribosomal large subunit binding"/>
    <property type="evidence" value="ECO:0007669"/>
    <property type="project" value="InterPro"/>
</dbReference>
<dbReference type="GO" id="GO:0000055">
    <property type="term" value="P:ribosomal large subunit export from nucleus"/>
    <property type="evidence" value="ECO:0007669"/>
    <property type="project" value="TreeGrafter"/>
</dbReference>
<evidence type="ECO:0000256" key="6">
    <source>
        <dbReference type="ARBA" id="ARBA00023242"/>
    </source>
</evidence>
<dbReference type="GO" id="GO:0005737">
    <property type="term" value="C:cytoplasm"/>
    <property type="evidence" value="ECO:0007669"/>
    <property type="project" value="UniProtKB-SubCell"/>
</dbReference>
<evidence type="ECO:0000259" key="10">
    <source>
        <dbReference type="Pfam" id="PF21192"/>
    </source>
</evidence>
<feature type="domain" description="60S ribosomal export protein NMD3 OB-fold" evidence="10">
    <location>
        <begin position="309"/>
        <end position="406"/>
    </location>
</feature>
<dbReference type="Pfam" id="PF21193">
    <property type="entry name" value="NMD_SH3"/>
    <property type="match status" value="1"/>
</dbReference>
<accession>A0AAV2YWI7</accession>
<dbReference type="GO" id="GO:0015031">
    <property type="term" value="P:protein transport"/>
    <property type="evidence" value="ECO:0007669"/>
    <property type="project" value="UniProtKB-KW"/>
</dbReference>
<evidence type="ECO:0000256" key="3">
    <source>
        <dbReference type="ARBA" id="ARBA00022448"/>
    </source>
</evidence>
<keyword evidence="6 7" id="KW-0539">Nucleus</keyword>
<evidence type="ECO:0000313" key="12">
    <source>
        <dbReference type="EMBL" id="DAZ97609.1"/>
    </source>
</evidence>
<evidence type="ECO:0000259" key="11">
    <source>
        <dbReference type="Pfam" id="PF21193"/>
    </source>
</evidence>
<comment type="function">
    <text evidence="7">Acts as an adapter for the XPO1/CRM1-mediated export of the 60S ribosomal subunit.</text>
</comment>
<keyword evidence="13" id="KW-1185">Reference proteome</keyword>